<dbReference type="SUPFAM" id="SSF81383">
    <property type="entry name" value="F-box domain"/>
    <property type="match status" value="1"/>
</dbReference>
<dbReference type="PROSITE" id="PS50181">
    <property type="entry name" value="FBOX"/>
    <property type="match status" value="1"/>
</dbReference>
<dbReference type="InterPro" id="IPR036047">
    <property type="entry name" value="F-box-like_dom_sf"/>
</dbReference>
<dbReference type="OrthoDB" id="2095648at2759"/>
<protein>
    <recommendedName>
        <fullName evidence="2">F-box domain-containing protein</fullName>
    </recommendedName>
</protein>
<comment type="caution">
    <text evidence="3">The sequence shown here is derived from an EMBL/GenBank/DDBJ whole genome shotgun (WGS) entry which is preliminary data.</text>
</comment>
<feature type="compositionally biased region" description="Acidic residues" evidence="1">
    <location>
        <begin position="241"/>
        <end position="259"/>
    </location>
</feature>
<name>A0A835E148_9POAL</name>
<dbReference type="InterPro" id="IPR032675">
    <property type="entry name" value="LRR_dom_sf"/>
</dbReference>
<reference evidence="3" key="1">
    <citation type="submission" date="2020-07" db="EMBL/GenBank/DDBJ databases">
        <title>Genome sequence and genetic diversity analysis of an under-domesticated orphan crop, white fonio (Digitaria exilis).</title>
        <authorList>
            <person name="Bennetzen J.L."/>
            <person name="Chen S."/>
            <person name="Ma X."/>
            <person name="Wang X."/>
            <person name="Yssel A.E.J."/>
            <person name="Chaluvadi S.R."/>
            <person name="Johnson M."/>
            <person name="Gangashetty P."/>
            <person name="Hamidou F."/>
            <person name="Sanogo M.D."/>
            <person name="Zwaenepoel A."/>
            <person name="Wallace J."/>
            <person name="Van De Peer Y."/>
            <person name="Van Deynze A."/>
        </authorList>
    </citation>
    <scope>NUCLEOTIDE SEQUENCE</scope>
    <source>
        <tissue evidence="3">Leaves</tissue>
    </source>
</reference>
<keyword evidence="4" id="KW-1185">Reference proteome</keyword>
<accession>A0A835E148</accession>
<feature type="domain" description="F-box" evidence="2">
    <location>
        <begin position="5"/>
        <end position="57"/>
    </location>
</feature>
<dbReference type="Gene3D" id="3.80.10.10">
    <property type="entry name" value="Ribonuclease Inhibitor"/>
    <property type="match status" value="1"/>
</dbReference>
<dbReference type="SUPFAM" id="SSF52047">
    <property type="entry name" value="RNI-like"/>
    <property type="match status" value="1"/>
</dbReference>
<dbReference type="PANTHER" id="PTHR38926:SF74">
    <property type="entry name" value="OS08G0193600 PROTEIN"/>
    <property type="match status" value="1"/>
</dbReference>
<dbReference type="InterPro" id="IPR001810">
    <property type="entry name" value="F-box_dom"/>
</dbReference>
<dbReference type="Proteomes" id="UP000636709">
    <property type="component" value="Unassembled WGS sequence"/>
</dbReference>
<dbReference type="Gene3D" id="1.20.1280.50">
    <property type="match status" value="1"/>
</dbReference>
<proteinExistence type="predicted"/>
<evidence type="ECO:0000259" key="2">
    <source>
        <dbReference type="PROSITE" id="PS50181"/>
    </source>
</evidence>
<gene>
    <name evidence="3" type="ORF">HU200_056129</name>
</gene>
<organism evidence="3 4">
    <name type="scientific">Digitaria exilis</name>
    <dbReference type="NCBI Taxonomy" id="1010633"/>
    <lineage>
        <taxon>Eukaryota</taxon>
        <taxon>Viridiplantae</taxon>
        <taxon>Streptophyta</taxon>
        <taxon>Embryophyta</taxon>
        <taxon>Tracheophyta</taxon>
        <taxon>Spermatophyta</taxon>
        <taxon>Magnoliopsida</taxon>
        <taxon>Liliopsida</taxon>
        <taxon>Poales</taxon>
        <taxon>Poaceae</taxon>
        <taxon>PACMAD clade</taxon>
        <taxon>Panicoideae</taxon>
        <taxon>Panicodae</taxon>
        <taxon>Paniceae</taxon>
        <taxon>Anthephorinae</taxon>
        <taxon>Digitaria</taxon>
    </lineage>
</organism>
<dbReference type="AlphaFoldDB" id="A0A835E148"/>
<sequence>MSSPARDWAALPSDIVLDVFLRLGPHEVMLGAEQVCKTWRRVGFDRVDYYDERWMRCHYSVEEKMLLAAVDRAKGNAPFLKSLSIKHYSYYQSGERRLVVKALKKLSFLDDLEINFTYSIVWDKSMLQSICKACPRLKKLVVMYASTYDLECDEDEFDKEPVDGPIPVMRNLHTIKLYDCDLTCKGLNAILDGCPRLETLLIDCYFDDKRYMNTKLKMKCARVKNLTLDTRKKPYYCSYSSEEDYELSSQDQDYDSGDE</sequence>
<evidence type="ECO:0000313" key="3">
    <source>
        <dbReference type="EMBL" id="KAF8662532.1"/>
    </source>
</evidence>
<feature type="region of interest" description="Disordered" evidence="1">
    <location>
        <begin position="240"/>
        <end position="259"/>
    </location>
</feature>
<evidence type="ECO:0000313" key="4">
    <source>
        <dbReference type="Proteomes" id="UP000636709"/>
    </source>
</evidence>
<dbReference type="Pfam" id="PF12937">
    <property type="entry name" value="F-box-like"/>
    <property type="match status" value="1"/>
</dbReference>
<evidence type="ECO:0000256" key="1">
    <source>
        <dbReference type="SAM" id="MobiDB-lite"/>
    </source>
</evidence>
<dbReference type="PANTHER" id="PTHR38926">
    <property type="entry name" value="F-BOX DOMAIN CONTAINING PROTEIN, EXPRESSED"/>
    <property type="match status" value="1"/>
</dbReference>
<dbReference type="EMBL" id="JACEFO010002380">
    <property type="protein sequence ID" value="KAF8662532.1"/>
    <property type="molecule type" value="Genomic_DNA"/>
</dbReference>